<gene>
    <name evidence="1" type="ORF">STA1M1_20240</name>
</gene>
<accession>A0ABQ5LT32</accession>
<reference evidence="1" key="1">
    <citation type="journal article" date="2023" name="Int. J. Syst. Evol. Microbiol.">
        <title>Sinisalibacter aestuarii sp. nov., isolated from estuarine sediment of the Arakawa River.</title>
        <authorList>
            <person name="Arafat S.T."/>
            <person name="Hirano S."/>
            <person name="Sato A."/>
            <person name="Takeuchi K."/>
            <person name="Yasuda T."/>
            <person name="Terahara T."/>
            <person name="Hamada M."/>
            <person name="Kobayashi T."/>
        </authorList>
    </citation>
    <scope>NUCLEOTIDE SEQUENCE</scope>
    <source>
        <strain evidence="1">B-399</strain>
    </source>
</reference>
<proteinExistence type="predicted"/>
<name>A0ABQ5LT32_9RHOB</name>
<evidence type="ECO:0000313" key="2">
    <source>
        <dbReference type="Proteomes" id="UP001144205"/>
    </source>
</evidence>
<evidence type="ECO:0008006" key="3">
    <source>
        <dbReference type="Google" id="ProtNLM"/>
    </source>
</evidence>
<comment type="caution">
    <text evidence="1">The sequence shown here is derived from an EMBL/GenBank/DDBJ whole genome shotgun (WGS) entry which is preliminary data.</text>
</comment>
<evidence type="ECO:0000313" key="1">
    <source>
        <dbReference type="EMBL" id="GKY88155.1"/>
    </source>
</evidence>
<organism evidence="1 2">
    <name type="scientific">Sinisalibacter aestuarii</name>
    <dbReference type="NCBI Taxonomy" id="2949426"/>
    <lineage>
        <taxon>Bacteria</taxon>
        <taxon>Pseudomonadati</taxon>
        <taxon>Pseudomonadota</taxon>
        <taxon>Alphaproteobacteria</taxon>
        <taxon>Rhodobacterales</taxon>
        <taxon>Roseobacteraceae</taxon>
        <taxon>Sinisalibacter</taxon>
    </lineage>
</organism>
<keyword evidence="2" id="KW-1185">Reference proteome</keyword>
<sequence>MFVSDWPVFHWMAVGICPGSKAKALAALVFQDVLGGAPKGVPGTGALQNANAATRVSRRAFLNSGALGLLSAVALPLHAAESGIRIVENNPGGWLLRPEDF</sequence>
<dbReference type="EMBL" id="BROH01000005">
    <property type="protein sequence ID" value="GKY88155.1"/>
    <property type="molecule type" value="Genomic_DNA"/>
</dbReference>
<dbReference type="Proteomes" id="UP001144205">
    <property type="component" value="Unassembled WGS sequence"/>
</dbReference>
<protein>
    <recommendedName>
        <fullName evidence="3">Twin-arginine translocation signal domain-containing protein</fullName>
    </recommendedName>
</protein>